<name>A0A2J7Z1Z2_STRMQ</name>
<protein>
    <recommendedName>
        <fullName evidence="1">DJ-1/PfpI domain-containing protein</fullName>
    </recommendedName>
</protein>
<dbReference type="PANTHER" id="PTHR43130">
    <property type="entry name" value="ARAC-FAMILY TRANSCRIPTIONAL REGULATOR"/>
    <property type="match status" value="1"/>
</dbReference>
<dbReference type="GeneID" id="303175346"/>
<sequence length="210" mass="22268">MTDALGYRVTVLLFDGVEELDAIGPWETLRFWQVLTKRDVVVRTASIDGRPVRCGMGLMVTPDGAVDDGPRPDLLVHPGGAGTDLLRADQEHLSRLRSLAAGGTLLASVCNGSLVLAAAGLLDGLPATSHWGVLDELVSRYPGVDVRTGQRWVDAGHIVTSAGVSAGIDMALHLVDRLEDAEMARSVAHAMEYPWSPQTPVTTPVGNGEV</sequence>
<evidence type="ECO:0000313" key="2">
    <source>
        <dbReference type="EMBL" id="PNG94291.1"/>
    </source>
</evidence>
<dbReference type="InterPro" id="IPR002818">
    <property type="entry name" value="DJ-1/PfpI"/>
</dbReference>
<dbReference type="Gene3D" id="3.40.50.880">
    <property type="match status" value="1"/>
</dbReference>
<dbReference type="InterPro" id="IPR029062">
    <property type="entry name" value="Class_I_gatase-like"/>
</dbReference>
<feature type="domain" description="DJ-1/PfpI" evidence="1">
    <location>
        <begin position="8"/>
        <end position="176"/>
    </location>
</feature>
<evidence type="ECO:0000259" key="1">
    <source>
        <dbReference type="Pfam" id="PF01965"/>
    </source>
</evidence>
<dbReference type="EMBL" id="LJIW01000001">
    <property type="protein sequence ID" value="PNG94291.1"/>
    <property type="molecule type" value="Genomic_DNA"/>
</dbReference>
<dbReference type="Proteomes" id="UP000236520">
    <property type="component" value="Unassembled WGS sequence"/>
</dbReference>
<reference evidence="2 3" key="1">
    <citation type="submission" date="2015-09" db="EMBL/GenBank/DDBJ databases">
        <title>Genome sequence, genome mining and natural product profiling of a biocontrol bacterium Streptomyces malaysiensis F913.</title>
        <authorList>
            <person name="Xu Y."/>
            <person name="Wei J."/>
            <person name="Xie J."/>
            <person name="Li T."/>
            <person name="Zhou Z."/>
        </authorList>
    </citation>
    <scope>NUCLEOTIDE SEQUENCE [LARGE SCALE GENOMIC DNA]</scope>
    <source>
        <strain evidence="2 3">F913</strain>
    </source>
</reference>
<dbReference type="PANTHER" id="PTHR43130:SF3">
    <property type="entry name" value="HTH-TYPE TRANSCRIPTIONAL REGULATOR RV1931C"/>
    <property type="match status" value="1"/>
</dbReference>
<dbReference type="RefSeq" id="WP_102933130.1">
    <property type="nucleotide sequence ID" value="NZ_JBEZNG010000002.1"/>
</dbReference>
<accession>A0A2J7Z1Z2</accession>
<dbReference type="Pfam" id="PF01965">
    <property type="entry name" value="DJ-1_PfpI"/>
    <property type="match status" value="1"/>
</dbReference>
<dbReference type="AlphaFoldDB" id="A0A2J7Z1Z2"/>
<dbReference type="CDD" id="cd03139">
    <property type="entry name" value="GATase1_PfpI_2"/>
    <property type="match status" value="1"/>
</dbReference>
<dbReference type="SUPFAM" id="SSF52317">
    <property type="entry name" value="Class I glutamine amidotransferase-like"/>
    <property type="match status" value="1"/>
</dbReference>
<evidence type="ECO:0000313" key="3">
    <source>
        <dbReference type="Proteomes" id="UP000236520"/>
    </source>
</evidence>
<gene>
    <name evidence="2" type="ORF">SMF913_10316</name>
</gene>
<organism evidence="2 3">
    <name type="scientific">Streptomyces malaysiensis</name>
    <dbReference type="NCBI Taxonomy" id="92644"/>
    <lineage>
        <taxon>Bacteria</taxon>
        <taxon>Bacillati</taxon>
        <taxon>Actinomycetota</taxon>
        <taxon>Actinomycetes</taxon>
        <taxon>Kitasatosporales</taxon>
        <taxon>Streptomycetaceae</taxon>
        <taxon>Streptomyces</taxon>
        <taxon>Streptomyces violaceusniger group</taxon>
    </lineage>
</organism>
<dbReference type="InterPro" id="IPR052158">
    <property type="entry name" value="INH-QAR"/>
</dbReference>
<keyword evidence="3" id="KW-1185">Reference proteome</keyword>
<proteinExistence type="predicted"/>
<comment type="caution">
    <text evidence="2">The sequence shown here is derived from an EMBL/GenBank/DDBJ whole genome shotgun (WGS) entry which is preliminary data.</text>
</comment>